<protein>
    <recommendedName>
        <fullName evidence="2">SWIM-type domain-containing protein</fullName>
    </recommendedName>
</protein>
<dbReference type="RefSeq" id="WP_346024751.1">
    <property type="nucleotide sequence ID" value="NZ_BAAADA010000114.1"/>
</dbReference>
<evidence type="ECO:0000313" key="4">
    <source>
        <dbReference type="Proteomes" id="UP001410648"/>
    </source>
</evidence>
<keyword evidence="4" id="KW-1185">Reference proteome</keyword>
<evidence type="ECO:0000259" key="2">
    <source>
        <dbReference type="PROSITE" id="PS50966"/>
    </source>
</evidence>
<organism evidence="3 4">
    <name type="scientific">Alkalibacterium indicireducens</name>
    <dbReference type="NCBI Taxonomy" id="398758"/>
    <lineage>
        <taxon>Bacteria</taxon>
        <taxon>Bacillati</taxon>
        <taxon>Bacillota</taxon>
        <taxon>Bacilli</taxon>
        <taxon>Lactobacillales</taxon>
        <taxon>Carnobacteriaceae</taxon>
        <taxon>Alkalibacterium</taxon>
    </lineage>
</organism>
<dbReference type="Proteomes" id="UP001410648">
    <property type="component" value="Unassembled WGS sequence"/>
</dbReference>
<dbReference type="PROSITE" id="PS50966">
    <property type="entry name" value="ZF_SWIM"/>
    <property type="match status" value="1"/>
</dbReference>
<keyword evidence="1" id="KW-0863">Zinc-finger</keyword>
<dbReference type="InterPro" id="IPR007527">
    <property type="entry name" value="Znf_SWIM"/>
</dbReference>
<name>A0ABN1AX88_9LACT</name>
<evidence type="ECO:0000256" key="1">
    <source>
        <dbReference type="PROSITE-ProRule" id="PRU00325"/>
    </source>
</evidence>
<sequence length="557" mass="65912">MINLRQFEKQINSTILKRGKQYYEQGLVEKIYQTDYDSYEADIFGTYVYNVKLKMNKHEVIHSSCTCPFDFGPICKHEVSVFYKLRELMEKGNLIEGSKEFQPNDAYTLEELLDSLSKEELVRFIMQRAANDSSLEHHLRFKYGERSPEDELAETKRVLEAINEKYFDYKGNLHQERSAEYALEMGQVLNKALNVKDPLISCDIACLVMNELLELLEYFEDDDWTLGEIVDDCIQIVKSIVSSELSLEDKKAVYNKIINELDHNEVPVWEDFQEGLFEVLDDLAEEDTLYENYVEELMGRIKQGNTWSTMYHNERYLIKVFHLIERRGDADEQMLFLVNNIKYDSFRKRVIDKYFDQKDYLQVIQLTKEGENQQKHYTGKVAIWKELRYKAYKYAEMLNEQLTLGKELFLSGDFDYYNELKELYKGNEQELYEELKVELKKNFQFTGYNQTYLRLIREEQDVDALAEVVTSDVRYVREYAEYLQDTHKELVVKAYKYLVEQEASMANNRSGYRAVASLIKEYGKVTDEKLANEVTGQIRKKHSRRPAFMDELSKAKL</sequence>
<reference evidence="3 4" key="1">
    <citation type="journal article" date="2019" name="Int. J. Syst. Evol. Microbiol.">
        <title>The Global Catalogue of Microorganisms (GCM) 10K type strain sequencing project: providing services to taxonomists for standard genome sequencing and annotation.</title>
        <authorList>
            <consortium name="The Broad Institute Genomics Platform"/>
            <consortium name="The Broad Institute Genome Sequencing Center for Infectious Disease"/>
            <person name="Wu L."/>
            <person name="Ma J."/>
        </authorList>
    </citation>
    <scope>NUCLEOTIDE SEQUENCE [LARGE SCALE GENOMIC DNA]</scope>
    <source>
        <strain evidence="3 4">JCM 14232</strain>
    </source>
</reference>
<accession>A0ABN1AX88</accession>
<dbReference type="EMBL" id="BAAADA010000114">
    <property type="protein sequence ID" value="GAA0485758.1"/>
    <property type="molecule type" value="Genomic_DNA"/>
</dbReference>
<keyword evidence="1" id="KW-0862">Zinc</keyword>
<proteinExistence type="predicted"/>
<evidence type="ECO:0000313" key="3">
    <source>
        <dbReference type="EMBL" id="GAA0485758.1"/>
    </source>
</evidence>
<comment type="caution">
    <text evidence="3">The sequence shown here is derived from an EMBL/GenBank/DDBJ whole genome shotgun (WGS) entry which is preliminary data.</text>
</comment>
<keyword evidence="1" id="KW-0479">Metal-binding</keyword>
<gene>
    <name evidence="3" type="ORF">GCM10008936_13270</name>
</gene>
<feature type="domain" description="SWIM-type" evidence="2">
    <location>
        <begin position="49"/>
        <end position="86"/>
    </location>
</feature>